<dbReference type="AlphaFoldDB" id="A0A1W6N3M5"/>
<sequence>MKLIIRFYILVLILLLPNYLLAEQTDVVTEEMINESSDGKSSVATVVDPDAPLSETFMEDELDEEPEITQVITLDTPVSSDSADNELELHHTELMNKRTESPQNPRGVESPEKIVVRDTFGKDRFLNAPASNKRVIDMHLAGPIANAGYSKNDSSSESILTRSMEQLHKFLEKHFWVKKDSTSEKSQQRLINVNLKP</sequence>
<evidence type="ECO:0000313" key="2">
    <source>
        <dbReference type="Proteomes" id="UP000237351"/>
    </source>
</evidence>
<gene>
    <name evidence="1" type="ORF">GQ61_02965</name>
</gene>
<proteinExistence type="predicted"/>
<reference evidence="1 2" key="1">
    <citation type="submission" date="2014-06" db="EMBL/GenBank/DDBJ databases">
        <title>The genome of the endonuclear symbiont Nucleicultrix amoebiphila.</title>
        <authorList>
            <person name="Schulz F."/>
            <person name="Horn M."/>
        </authorList>
    </citation>
    <scope>NUCLEOTIDE SEQUENCE [LARGE SCALE GENOMIC DNA]</scope>
    <source>
        <strain evidence="1 2">FS5</strain>
    </source>
</reference>
<name>A0A1W6N3M5_9PROT</name>
<organism evidence="1 2">
    <name type="scientific">Candidatus Nucleicultrix amoebiphila FS5</name>
    <dbReference type="NCBI Taxonomy" id="1414854"/>
    <lineage>
        <taxon>Bacteria</taxon>
        <taxon>Pseudomonadati</taxon>
        <taxon>Pseudomonadota</taxon>
        <taxon>Alphaproteobacteria</taxon>
        <taxon>Holosporales</taxon>
        <taxon>Candidatus Nucleicultricaceae</taxon>
        <taxon>Candidatus Nucleicultrix</taxon>
    </lineage>
</organism>
<dbReference type="Proteomes" id="UP000237351">
    <property type="component" value="Chromosome"/>
</dbReference>
<protein>
    <submittedName>
        <fullName evidence="1">Uncharacterized protein</fullName>
    </submittedName>
</protein>
<evidence type="ECO:0000313" key="1">
    <source>
        <dbReference type="EMBL" id="ARN84455.1"/>
    </source>
</evidence>
<dbReference type="EMBL" id="CP008743">
    <property type="protein sequence ID" value="ARN84455.1"/>
    <property type="molecule type" value="Genomic_DNA"/>
</dbReference>
<dbReference type="KEGG" id="naf:GQ61_02965"/>
<accession>A0A1W6N3M5</accession>
<keyword evidence="2" id="KW-1185">Reference proteome</keyword>
<dbReference type="RefSeq" id="WP_085783851.1">
    <property type="nucleotide sequence ID" value="NZ_CP008743.1"/>
</dbReference>